<reference evidence="5" key="1">
    <citation type="submission" date="2025-08" db="UniProtKB">
        <authorList>
            <consortium name="RefSeq"/>
        </authorList>
    </citation>
    <scope>IDENTIFICATION</scope>
    <source>
        <strain evidence="5">11010-0011.00</strain>
        <tissue evidence="5">Whole body</tissue>
    </source>
</reference>
<proteinExistence type="predicted"/>
<dbReference type="InterPro" id="IPR055403">
    <property type="entry name" value="ARM_KNTC1_1st"/>
</dbReference>
<evidence type="ECO:0000259" key="1">
    <source>
        <dbReference type="Pfam" id="PF10493"/>
    </source>
</evidence>
<gene>
    <name evidence="5" type="primary">LOC115621201</name>
</gene>
<accession>A0A6J2T5T5</accession>
<dbReference type="OrthoDB" id="343783at2759"/>
<feature type="domain" description="KNTC1 first ARM-repeats" evidence="3">
    <location>
        <begin position="385"/>
        <end position="615"/>
    </location>
</feature>
<name>A0A6J2T5T5_DROLE</name>
<dbReference type="GO" id="GO:0005828">
    <property type="term" value="C:kinetochore microtubule"/>
    <property type="evidence" value="ECO:0007669"/>
    <property type="project" value="TreeGrafter"/>
</dbReference>
<dbReference type="GeneID" id="115621201"/>
<evidence type="ECO:0000259" key="2">
    <source>
        <dbReference type="Pfam" id="PF24504"/>
    </source>
</evidence>
<dbReference type="GO" id="GO:0031267">
    <property type="term" value="F:small GTPase binding"/>
    <property type="evidence" value="ECO:0007669"/>
    <property type="project" value="TreeGrafter"/>
</dbReference>
<evidence type="ECO:0000313" key="5">
    <source>
        <dbReference type="RefSeq" id="XP_030370640.1"/>
    </source>
</evidence>
<dbReference type="InterPro" id="IPR052802">
    <property type="entry name" value="KNTC1"/>
</dbReference>
<dbReference type="GO" id="GO:0007094">
    <property type="term" value="P:mitotic spindle assembly checkpoint signaling"/>
    <property type="evidence" value="ECO:0007669"/>
    <property type="project" value="TreeGrafter"/>
</dbReference>
<dbReference type="PANTHER" id="PTHR15688:SF1">
    <property type="entry name" value="KINETOCHORE-ASSOCIATED PROTEIN 1"/>
    <property type="match status" value="1"/>
</dbReference>
<sequence length="2085" mass="239874">MWSNFEASPLEDETISNVFSSRGIFKIKSDERLEEYPLVQASVQGGKMVISIDKSLLLLEDELVAKCSFLSFCSKIDDIAISNSGDLIICGLCNGEVHGVYIKGVLLFSVCIDADDVDSTSNTFKTIQKIGQRFYFTCRNGSIYCLSEIDESRLDTLNANDTMGSEKAILDDVSIQRLTTARFAGVSDSVDCAMLLRRFETHIYAENNQEEPDSDLGLVVEGVKGTLVFKTASNDVTRIRVPANFGSIRKIYNLDHYIIALTSSGYLLNVCPITRTISSYQQLEQPELLVDDLVVMECSEESIELLVLTKSTGGEDGRLIKIVEYPSMKCKNEVEVPEQTWLVQQPKCAVNLYYLASRNTDPGQIPDEVEMLLVSETDPSDRFKKLIAKGRLEEAEEFGKQFELCLQPIFEAKAKRILIELCNINAHDANKLDEKFQTMLDLLSQVESKKFILNNRMINLPSRQILERYLREIVKRLDFEEDNEHVLEINEQLHRLKTLAITDPYECNTEWQKFVYHRNLVKMVKSLFISDMPVACLIWRRHSSSILPHLHMDEMRKLMSFIPGSTEPINVVQWLRQFIPTVCNTHPSVMPFITDWSIEKTRELQYVDLWPDIGLEFATKILEIFEEIEFIYSDVRRQHERNIGKLRDLVNALQDLSVLKSSYKLVITLDNYMQDSIDATALCILQRVHLDKLQSLVNDFLYPIFQEKGLTPANAIKNYLSQLVTNHQSLSNWLERSVACIEMLHNEDSRLECALNVLQNAPVPWPDSLMPLIKLRTSTHPLATKINAEYEIQVIKIMKVKYGWPADSAVGINLELFAMRIIKLNLPDMLQDIRTLTMAAPEVASIANFNCCYQMARRGQIESAYEFFKSLNNEKDAKYGKEVVENLTNLLESSSTPLLDENKVLEHSHVLELLKLMLPHVEPVYERRYLLIKHRFILRKQFNLDVNHWSNLITNRCRDALLDEAIERIMERSQATLNVPEFISSEMGELCKALGLQKVYGLQRICQRMNCLPLSCALAYYVIEFIDCVPGNQGDFTNLGVELLVQQITAAKSQPNGASSSLELLNENDPLAFPLAYELLTSALLHEQNCKRDLVDLIKYVRVAMLKYSVDAIETYYQGNVQEINDHICRALDGAPIAHGETTLNFSTTLNGSFDVKTSQPQPKKRYSVSMFDDVDVQLQLPSKQKKFSGGRLPAVRFLAHTLLLMVIETTPTNSLLLQIRNALPENMRTDFDGARADFFLSLEQLIKAKEHDVWYIMAQHLLEYQNQNRCKKIISAGFVSLQLRRFFRNAMNDKDVNFIELFSMLVSDCEALAQLDKLASDVKTDQQNINFLTLSQMYNMYIEDMDNVQELKAKRIKLFYYTEFCQQDPNFKGKFNDGMDNIEDLLKEFHNKQLNVKLLERISRDFGLDYQKLLINQILSILGSQELRYEIKHDAFGDEELIMLSSEQKMFSMCQPYLSEINKVELFTSKLKQFIEEINLYFYELYLCVIEMLEFFDSAPKEMKIWTSILHFLKHKMITRRRNRPSQLETDLWLQSQKENGVQPKIARYRLPFKPIVEQPLKDILESELNVDNCQSWFPLIQMYTALKGSKDISQNCDYFCMSAVKNSINEYKSKNDSDAWSLYPTNNAFLKSVLRLTKNVHSPSKVFLILYFVASYAPDGADQVEASYECWKYVKENAAVITDPKYQEQLTKIKRKYPIIKTQHLLYVYGLPDEKLLRLVENPTELIISLYNHELILKSTKLDINTLVKDIANLHELDLDAIQFKLLQKWLSVTMEPADGTMLEETFLEDQHYSENGGGDESTKASENVIRANYLLSSWEKSQAVELLVGFIFKDGSVNTSNQLQMYECYSKLNDGSSYFNNRIKQRQYITIKCVHELNALGYKTNIEKFADEHCNKIDILKMIWQRNAQNPLSLQVMANICLGFNIHLPKIWNGIFKRMVMANMVRELNALVDVLSCKPQLLHTEGLALAWDCVLCHPLQNAVQTRSFAQEEKLHKTLLRLQSCPVVHALNLCQFAELCMLIHRPHMAAVLLSFCQSVEDREKIKKLISAQKVDNLRKQILELEEVGMLSVVLNFALKELNL</sequence>
<dbReference type="GO" id="GO:0005737">
    <property type="term" value="C:cytoplasm"/>
    <property type="evidence" value="ECO:0007669"/>
    <property type="project" value="TreeGrafter"/>
</dbReference>
<evidence type="ECO:0000259" key="3">
    <source>
        <dbReference type="Pfam" id="PF24520"/>
    </source>
</evidence>
<dbReference type="Pfam" id="PF10493">
    <property type="entry name" value="Rod_C"/>
    <property type="match status" value="1"/>
</dbReference>
<protein>
    <submittedName>
        <fullName evidence="5">Uncharacterized protein LOC115621201</fullName>
    </submittedName>
</protein>
<dbReference type="InterPro" id="IPR019527">
    <property type="entry name" value="RZZ-complex_KNTC1/ROD_C"/>
</dbReference>
<dbReference type="GO" id="GO:1990423">
    <property type="term" value="C:RZZ complex"/>
    <property type="evidence" value="ECO:0007669"/>
    <property type="project" value="TreeGrafter"/>
</dbReference>
<feature type="domain" description="RZZ complex subunit KNTC1/ROD C-terminal" evidence="1">
    <location>
        <begin position="1543"/>
        <end position="2080"/>
    </location>
</feature>
<keyword evidence="4" id="KW-1185">Reference proteome</keyword>
<dbReference type="Pfam" id="PF24504">
    <property type="entry name" value="Rod_N"/>
    <property type="match status" value="1"/>
</dbReference>
<evidence type="ECO:0000313" key="4">
    <source>
        <dbReference type="Proteomes" id="UP000504634"/>
    </source>
</evidence>
<dbReference type="InterPro" id="IPR057303">
    <property type="entry name" value="Rod_N"/>
</dbReference>
<dbReference type="GO" id="GO:0000070">
    <property type="term" value="P:mitotic sister chromatid segregation"/>
    <property type="evidence" value="ECO:0007669"/>
    <property type="project" value="TreeGrafter"/>
</dbReference>
<feature type="domain" description="Rod N-terminal" evidence="2">
    <location>
        <begin position="131"/>
        <end position="379"/>
    </location>
</feature>
<dbReference type="Proteomes" id="UP000504634">
    <property type="component" value="Unplaced"/>
</dbReference>
<dbReference type="PANTHER" id="PTHR15688">
    <property type="entry name" value="KINETOCHORE-ASSOCIATED PROTEIN 1"/>
    <property type="match status" value="1"/>
</dbReference>
<organism evidence="4 5">
    <name type="scientific">Drosophila lebanonensis</name>
    <name type="common">Fruit fly</name>
    <name type="synonym">Scaptodrosophila lebanonensis</name>
    <dbReference type="NCBI Taxonomy" id="7225"/>
    <lineage>
        <taxon>Eukaryota</taxon>
        <taxon>Metazoa</taxon>
        <taxon>Ecdysozoa</taxon>
        <taxon>Arthropoda</taxon>
        <taxon>Hexapoda</taxon>
        <taxon>Insecta</taxon>
        <taxon>Pterygota</taxon>
        <taxon>Neoptera</taxon>
        <taxon>Endopterygota</taxon>
        <taxon>Diptera</taxon>
        <taxon>Brachycera</taxon>
        <taxon>Muscomorpha</taxon>
        <taxon>Ephydroidea</taxon>
        <taxon>Drosophilidae</taxon>
        <taxon>Scaptodrosophila</taxon>
    </lineage>
</organism>
<dbReference type="CTD" id="43719"/>
<dbReference type="GO" id="GO:1903394">
    <property type="term" value="P:protein localization to kinetochore involved in kinetochore assembly"/>
    <property type="evidence" value="ECO:0007669"/>
    <property type="project" value="TreeGrafter"/>
</dbReference>
<dbReference type="Pfam" id="PF24520">
    <property type="entry name" value="ARM_KNTC1_1st"/>
    <property type="match status" value="1"/>
</dbReference>
<dbReference type="RefSeq" id="XP_030370640.1">
    <property type="nucleotide sequence ID" value="XM_030514780.1"/>
</dbReference>